<dbReference type="EMBL" id="AM460637">
    <property type="protein sequence ID" value="CAN63538.1"/>
    <property type="molecule type" value="Genomic_DNA"/>
</dbReference>
<reference evidence="2" key="1">
    <citation type="journal article" date="2007" name="PLoS ONE">
        <title>The first genome sequence of an elite grapevine cultivar (Pinot noir Vitis vinifera L.): coping with a highly heterozygous genome.</title>
        <authorList>
            <person name="Velasco R."/>
            <person name="Zharkikh A."/>
            <person name="Troggio M."/>
            <person name="Cartwright D.A."/>
            <person name="Cestaro A."/>
            <person name="Pruss D."/>
            <person name="Pindo M."/>
            <person name="FitzGerald L.M."/>
            <person name="Vezzulli S."/>
            <person name="Reid J."/>
            <person name="Malacarne G."/>
            <person name="Iliev D."/>
            <person name="Coppola G."/>
            <person name="Wardell B."/>
            <person name="Micheletti D."/>
            <person name="Macalma T."/>
            <person name="Facci M."/>
            <person name="Mitchell J.T."/>
            <person name="Perazzolli M."/>
            <person name="Eldredge G."/>
            <person name="Gatto P."/>
            <person name="Oyzerski R."/>
            <person name="Moretto M."/>
            <person name="Gutin N."/>
            <person name="Stefanini M."/>
            <person name="Chen Y."/>
            <person name="Segala C."/>
            <person name="Davenport C."/>
            <person name="Dematte L."/>
            <person name="Mraz A."/>
            <person name="Battilana J."/>
            <person name="Stormo K."/>
            <person name="Costa F."/>
            <person name="Tao Q."/>
            <person name="Si-Ammour A."/>
            <person name="Harkins T."/>
            <person name="Lackey A."/>
            <person name="Perbost C."/>
            <person name="Taillon B."/>
            <person name="Stella A."/>
            <person name="Solovyev V."/>
            <person name="Fawcett J.A."/>
            <person name="Sterck L."/>
            <person name="Vandepoele K."/>
            <person name="Grando S.M."/>
            <person name="Toppo S."/>
            <person name="Moser C."/>
            <person name="Lanchbury J."/>
            <person name="Bogden R."/>
            <person name="Skolnick M."/>
            <person name="Sgaramella V."/>
            <person name="Bhatnagar S.K."/>
            <person name="Fontana P."/>
            <person name="Gutin A."/>
            <person name="Van de Peer Y."/>
            <person name="Salamini F."/>
            <person name="Viola R."/>
        </authorList>
    </citation>
    <scope>NUCLEOTIDE SEQUENCE</scope>
</reference>
<accession>A5BIJ6</accession>
<dbReference type="AlphaFoldDB" id="A5BIJ6"/>
<feature type="region of interest" description="Disordered" evidence="1">
    <location>
        <begin position="24"/>
        <end position="50"/>
    </location>
</feature>
<feature type="compositionally biased region" description="Polar residues" evidence="1">
    <location>
        <begin position="41"/>
        <end position="50"/>
    </location>
</feature>
<evidence type="ECO:0000256" key="1">
    <source>
        <dbReference type="SAM" id="MobiDB-lite"/>
    </source>
</evidence>
<protein>
    <submittedName>
        <fullName evidence="2">Uncharacterized protein</fullName>
    </submittedName>
</protein>
<proteinExistence type="predicted"/>
<evidence type="ECO:0000313" key="2">
    <source>
        <dbReference type="EMBL" id="CAN63538.1"/>
    </source>
</evidence>
<organism evidence="2">
    <name type="scientific">Vitis vinifera</name>
    <name type="common">Grape</name>
    <dbReference type="NCBI Taxonomy" id="29760"/>
    <lineage>
        <taxon>Eukaryota</taxon>
        <taxon>Viridiplantae</taxon>
        <taxon>Streptophyta</taxon>
        <taxon>Embryophyta</taxon>
        <taxon>Tracheophyta</taxon>
        <taxon>Spermatophyta</taxon>
        <taxon>Magnoliopsida</taxon>
        <taxon>eudicotyledons</taxon>
        <taxon>Gunneridae</taxon>
        <taxon>Pentapetalae</taxon>
        <taxon>rosids</taxon>
        <taxon>Vitales</taxon>
        <taxon>Vitaceae</taxon>
        <taxon>Viteae</taxon>
        <taxon>Vitis</taxon>
    </lineage>
</organism>
<sequence length="141" mass="15525">MTTSLQHPREYPFFNIHLRENPAPHHLSMSRSRSLHVHPASASSSTGAGFKSSTRLTCYGSSAAATSRMLSANELFLNGQIPTDKALHAPTKAAAAGSPPTPGRCSRACPRWHGRLAAWTNSEDLRRCLSPLRFLRRHLLR</sequence>
<gene>
    <name evidence="2" type="ORF">VITISV_014881</name>
</gene>
<name>A5BIJ6_VITVI</name>